<comment type="caution">
    <text evidence="3">The sequence shown here is derived from an EMBL/GenBank/DDBJ whole genome shotgun (WGS) entry which is preliminary data.</text>
</comment>
<keyword evidence="2" id="KW-1133">Transmembrane helix</keyword>
<name>A0ABU6SQZ2_9FABA</name>
<evidence type="ECO:0000256" key="1">
    <source>
        <dbReference type="SAM" id="MobiDB-lite"/>
    </source>
</evidence>
<feature type="compositionally biased region" description="Basic and acidic residues" evidence="1">
    <location>
        <begin position="52"/>
        <end position="63"/>
    </location>
</feature>
<reference evidence="3 4" key="1">
    <citation type="journal article" date="2023" name="Plants (Basel)">
        <title>Bridging the Gap: Combining Genomics and Transcriptomics Approaches to Understand Stylosanthes scabra, an Orphan Legume from the Brazilian Caatinga.</title>
        <authorList>
            <person name="Ferreira-Neto J.R.C."/>
            <person name="da Silva M.D."/>
            <person name="Binneck E."/>
            <person name="de Melo N.F."/>
            <person name="da Silva R.H."/>
            <person name="de Melo A.L.T.M."/>
            <person name="Pandolfi V."/>
            <person name="Bustamante F.O."/>
            <person name="Brasileiro-Vidal A.C."/>
            <person name="Benko-Iseppon A.M."/>
        </authorList>
    </citation>
    <scope>NUCLEOTIDE SEQUENCE [LARGE SCALE GENOMIC DNA]</scope>
    <source>
        <tissue evidence="3">Leaves</tissue>
    </source>
</reference>
<evidence type="ECO:0000313" key="3">
    <source>
        <dbReference type="EMBL" id="MED6138846.1"/>
    </source>
</evidence>
<sequence>MYALALKEKTSPDLLTSFLIIVYIQVVESETNDLVDTQESTPAKTIPMHSSINDKKPKGRTSKEFLSKLKVTPKIGSIGKKSKRHKTKVISSSEATLEGKTDTQGIEVEKVETTTSNLELPKYHVHHIPWIYPYQPNSGAMPTPVYPFYSGLPFPHHSHNIGTHHTLSSLMSPRIPVLRVMVILGLGFWMRFPRMRSHRLHAMTN</sequence>
<evidence type="ECO:0000313" key="4">
    <source>
        <dbReference type="Proteomes" id="UP001341840"/>
    </source>
</evidence>
<proteinExistence type="predicted"/>
<protein>
    <submittedName>
        <fullName evidence="3">Uncharacterized protein</fullName>
    </submittedName>
</protein>
<keyword evidence="4" id="KW-1185">Reference proteome</keyword>
<feature type="compositionally biased region" description="Polar residues" evidence="1">
    <location>
        <begin position="38"/>
        <end position="51"/>
    </location>
</feature>
<feature type="transmembrane region" description="Helical" evidence="2">
    <location>
        <begin position="175"/>
        <end position="192"/>
    </location>
</feature>
<keyword evidence="2" id="KW-0472">Membrane</keyword>
<feature type="region of interest" description="Disordered" evidence="1">
    <location>
        <begin position="38"/>
        <end position="63"/>
    </location>
</feature>
<dbReference type="Proteomes" id="UP001341840">
    <property type="component" value="Unassembled WGS sequence"/>
</dbReference>
<evidence type="ECO:0000256" key="2">
    <source>
        <dbReference type="SAM" id="Phobius"/>
    </source>
</evidence>
<keyword evidence="2" id="KW-0812">Transmembrane</keyword>
<accession>A0ABU6SQZ2</accession>
<organism evidence="3 4">
    <name type="scientific">Stylosanthes scabra</name>
    <dbReference type="NCBI Taxonomy" id="79078"/>
    <lineage>
        <taxon>Eukaryota</taxon>
        <taxon>Viridiplantae</taxon>
        <taxon>Streptophyta</taxon>
        <taxon>Embryophyta</taxon>
        <taxon>Tracheophyta</taxon>
        <taxon>Spermatophyta</taxon>
        <taxon>Magnoliopsida</taxon>
        <taxon>eudicotyledons</taxon>
        <taxon>Gunneridae</taxon>
        <taxon>Pentapetalae</taxon>
        <taxon>rosids</taxon>
        <taxon>fabids</taxon>
        <taxon>Fabales</taxon>
        <taxon>Fabaceae</taxon>
        <taxon>Papilionoideae</taxon>
        <taxon>50 kb inversion clade</taxon>
        <taxon>dalbergioids sensu lato</taxon>
        <taxon>Dalbergieae</taxon>
        <taxon>Pterocarpus clade</taxon>
        <taxon>Stylosanthes</taxon>
    </lineage>
</organism>
<dbReference type="EMBL" id="JASCZI010061492">
    <property type="protein sequence ID" value="MED6138846.1"/>
    <property type="molecule type" value="Genomic_DNA"/>
</dbReference>
<gene>
    <name evidence="3" type="ORF">PIB30_078290</name>
</gene>